<evidence type="ECO:0000256" key="1">
    <source>
        <dbReference type="SAM" id="MobiDB-lite"/>
    </source>
</evidence>
<sequence length="176" mass="18734">MVGGDDVDTVEGIARNLRKLGNLAVEANSELNGVDFTPDIEAEGTVIVDGVGSIFRNRQKGSVVDLENAKNPDEQPYMDTGGANQGRGNVGFESEMAGREVRNSNLLPVGPHVMIGGQNQVNGMDSNNPKEGDCAAKLVEESIGTMDWSSPQGNLNVDIGVSGKHGEKGWKRRARE</sequence>
<keyword evidence="3" id="KW-1185">Reference proteome</keyword>
<feature type="region of interest" description="Disordered" evidence="1">
    <location>
        <begin position="146"/>
        <end position="176"/>
    </location>
</feature>
<comment type="caution">
    <text evidence="2">The sequence shown here is derived from an EMBL/GenBank/DDBJ whole genome shotgun (WGS) entry which is preliminary data.</text>
</comment>
<gene>
    <name evidence="2" type="ORF">L1049_022045</name>
</gene>
<proteinExistence type="predicted"/>
<evidence type="ECO:0000313" key="2">
    <source>
        <dbReference type="EMBL" id="KAK9274793.1"/>
    </source>
</evidence>
<dbReference type="Proteomes" id="UP001415857">
    <property type="component" value="Unassembled WGS sequence"/>
</dbReference>
<accession>A0AAP0WQF4</accession>
<protein>
    <submittedName>
        <fullName evidence="2">Uncharacterized protein</fullName>
    </submittedName>
</protein>
<organism evidence="2 3">
    <name type="scientific">Liquidambar formosana</name>
    <name type="common">Formosan gum</name>
    <dbReference type="NCBI Taxonomy" id="63359"/>
    <lineage>
        <taxon>Eukaryota</taxon>
        <taxon>Viridiplantae</taxon>
        <taxon>Streptophyta</taxon>
        <taxon>Embryophyta</taxon>
        <taxon>Tracheophyta</taxon>
        <taxon>Spermatophyta</taxon>
        <taxon>Magnoliopsida</taxon>
        <taxon>eudicotyledons</taxon>
        <taxon>Gunneridae</taxon>
        <taxon>Pentapetalae</taxon>
        <taxon>Saxifragales</taxon>
        <taxon>Altingiaceae</taxon>
        <taxon>Liquidambar</taxon>
    </lineage>
</organism>
<name>A0AAP0WQF4_LIQFO</name>
<reference evidence="2 3" key="1">
    <citation type="journal article" date="2024" name="Plant J.">
        <title>Genome sequences and population genomics reveal climatic adaptation and genomic divergence between two closely related sweetgum species.</title>
        <authorList>
            <person name="Xu W.Q."/>
            <person name="Ren C.Q."/>
            <person name="Zhang X.Y."/>
            <person name="Comes H.P."/>
            <person name="Liu X.H."/>
            <person name="Li Y.G."/>
            <person name="Kettle C.J."/>
            <person name="Jalonen R."/>
            <person name="Gaisberger H."/>
            <person name="Ma Y.Z."/>
            <person name="Qiu Y.X."/>
        </authorList>
    </citation>
    <scope>NUCLEOTIDE SEQUENCE [LARGE SCALE GENOMIC DNA]</scope>
    <source>
        <strain evidence="2">Hangzhou</strain>
    </source>
</reference>
<dbReference type="EMBL" id="JBBPBK010000011">
    <property type="protein sequence ID" value="KAK9274793.1"/>
    <property type="molecule type" value="Genomic_DNA"/>
</dbReference>
<evidence type="ECO:0000313" key="3">
    <source>
        <dbReference type="Proteomes" id="UP001415857"/>
    </source>
</evidence>
<dbReference type="AlphaFoldDB" id="A0AAP0WQF4"/>